<dbReference type="InterPro" id="IPR020084">
    <property type="entry name" value="NUDIX_hydrolase_CS"/>
</dbReference>
<dbReference type="Gene3D" id="3.90.79.10">
    <property type="entry name" value="Nucleoside Triphosphate Pyrophosphohydrolase"/>
    <property type="match status" value="1"/>
</dbReference>
<dbReference type="InterPro" id="IPR000086">
    <property type="entry name" value="NUDIX_hydrolase_dom"/>
</dbReference>
<keyword evidence="4" id="KW-0460">Magnesium</keyword>
<dbReference type="RefSeq" id="WP_263594545.1">
    <property type="nucleotide sequence ID" value="NZ_CP107020.1"/>
</dbReference>
<evidence type="ECO:0000256" key="1">
    <source>
        <dbReference type="ARBA" id="ARBA00001946"/>
    </source>
</evidence>
<dbReference type="InterPro" id="IPR020476">
    <property type="entry name" value="Nudix_hydrolase"/>
</dbReference>
<evidence type="ECO:0000259" key="6">
    <source>
        <dbReference type="PROSITE" id="PS51462"/>
    </source>
</evidence>
<evidence type="ECO:0000313" key="8">
    <source>
        <dbReference type="Proteomes" id="UP001164305"/>
    </source>
</evidence>
<dbReference type="Pfam" id="PF00293">
    <property type="entry name" value="NUDIX"/>
    <property type="match status" value="1"/>
</dbReference>
<dbReference type="PROSITE" id="PS51462">
    <property type="entry name" value="NUDIX"/>
    <property type="match status" value="1"/>
</dbReference>
<dbReference type="GO" id="GO:0016787">
    <property type="term" value="F:hydrolase activity"/>
    <property type="evidence" value="ECO:0007669"/>
    <property type="project" value="UniProtKB-KW"/>
</dbReference>
<evidence type="ECO:0000256" key="3">
    <source>
        <dbReference type="ARBA" id="ARBA00022801"/>
    </source>
</evidence>
<dbReference type="SUPFAM" id="SSF55811">
    <property type="entry name" value="Nudix"/>
    <property type="match status" value="1"/>
</dbReference>
<dbReference type="CDD" id="cd18876">
    <property type="entry name" value="NUDIX_Hydrolase"/>
    <property type="match status" value="1"/>
</dbReference>
<comment type="similarity">
    <text evidence="2 5">Belongs to the Nudix hydrolase family.</text>
</comment>
<evidence type="ECO:0000256" key="2">
    <source>
        <dbReference type="ARBA" id="ARBA00005582"/>
    </source>
</evidence>
<reference evidence="7" key="1">
    <citation type="submission" date="2022-10" db="EMBL/GenBank/DDBJ databases">
        <title>Whole-Genome Sequencing of Brachybacterium huguangmaarense BRM-3, Isolated from Betula schmidtii.</title>
        <authorList>
            <person name="Haam D."/>
        </authorList>
    </citation>
    <scope>NUCLEOTIDE SEQUENCE</scope>
    <source>
        <strain evidence="7">BRM-3</strain>
    </source>
</reference>
<protein>
    <submittedName>
        <fullName evidence="7">NUDIX hydrolase</fullName>
    </submittedName>
</protein>
<dbReference type="PRINTS" id="PR00502">
    <property type="entry name" value="NUDIXFAMILY"/>
</dbReference>
<accession>A0ABY6G3F4</accession>
<evidence type="ECO:0000256" key="5">
    <source>
        <dbReference type="RuleBase" id="RU003476"/>
    </source>
</evidence>
<dbReference type="PROSITE" id="PS00893">
    <property type="entry name" value="NUDIX_BOX"/>
    <property type="match status" value="1"/>
</dbReference>
<evidence type="ECO:0000313" key="7">
    <source>
        <dbReference type="EMBL" id="UYG17336.1"/>
    </source>
</evidence>
<proteinExistence type="inferred from homology"/>
<organism evidence="7 8">
    <name type="scientific">Brachybacterium huguangmaarense</name>
    <dbReference type="NCBI Taxonomy" id="1652028"/>
    <lineage>
        <taxon>Bacteria</taxon>
        <taxon>Bacillati</taxon>
        <taxon>Actinomycetota</taxon>
        <taxon>Actinomycetes</taxon>
        <taxon>Micrococcales</taxon>
        <taxon>Dermabacteraceae</taxon>
        <taxon>Brachybacterium</taxon>
    </lineage>
</organism>
<keyword evidence="3 5" id="KW-0378">Hydrolase</keyword>
<sequence length="174" mass="19051">MNELLPDPVYFAGLPKIISSGAVMLRDETGRFVIEKPNYRDHWLLPGGGVDPGEDPRQCAHREVIEELGLDLSIGRLLALDWAPSRAANSAPMGVHFVFDAGVMPEAELRARIRLQAAELDDWALVGPEDAHLLSTWGASRALRALDVLEGRAEVDLHGLAERGRHPEPPRAGE</sequence>
<dbReference type="Proteomes" id="UP001164305">
    <property type="component" value="Chromosome"/>
</dbReference>
<keyword evidence="8" id="KW-1185">Reference proteome</keyword>
<dbReference type="EMBL" id="CP107020">
    <property type="protein sequence ID" value="UYG17336.1"/>
    <property type="molecule type" value="Genomic_DNA"/>
</dbReference>
<comment type="cofactor">
    <cofactor evidence="1">
        <name>Mg(2+)</name>
        <dbReference type="ChEBI" id="CHEBI:18420"/>
    </cofactor>
</comment>
<dbReference type="PANTHER" id="PTHR43046:SF12">
    <property type="entry name" value="GDP-MANNOSE MANNOSYL HYDROLASE"/>
    <property type="match status" value="1"/>
</dbReference>
<evidence type="ECO:0000256" key="4">
    <source>
        <dbReference type="ARBA" id="ARBA00022842"/>
    </source>
</evidence>
<gene>
    <name evidence="7" type="ORF">BRM3_02580</name>
</gene>
<dbReference type="PANTHER" id="PTHR43046">
    <property type="entry name" value="GDP-MANNOSE MANNOSYL HYDROLASE"/>
    <property type="match status" value="1"/>
</dbReference>
<feature type="domain" description="Nudix hydrolase" evidence="6">
    <location>
        <begin position="15"/>
        <end position="147"/>
    </location>
</feature>
<name>A0ABY6G3F4_9MICO</name>
<dbReference type="InterPro" id="IPR015797">
    <property type="entry name" value="NUDIX_hydrolase-like_dom_sf"/>
</dbReference>